<name>A0A5M3YYH1_ASPTE</name>
<dbReference type="PANTHER" id="PTHR43689:SF8">
    <property type="entry name" value="ALPHA_BETA-HYDROLASES SUPERFAMILY PROTEIN"/>
    <property type="match status" value="1"/>
</dbReference>
<dbReference type="OrthoDB" id="6431331at2759"/>
<dbReference type="GO" id="GO:0016787">
    <property type="term" value="F:hydrolase activity"/>
    <property type="evidence" value="ECO:0007669"/>
    <property type="project" value="UniProtKB-KW"/>
</dbReference>
<dbReference type="VEuPathDB" id="FungiDB:ATEG_03089"/>
<keyword evidence="2" id="KW-1185">Reference proteome</keyword>
<dbReference type="Gene3D" id="3.40.50.1820">
    <property type="entry name" value="alpha/beta hydrolase"/>
    <property type="match status" value="1"/>
</dbReference>
<dbReference type="InterPro" id="IPR000073">
    <property type="entry name" value="AB_hydrolase_1"/>
</dbReference>
<comment type="caution">
    <text evidence="1">The sequence shown here is derived from an EMBL/GenBank/DDBJ whole genome shotgun (WGS) entry which is preliminary data.</text>
</comment>
<sequence>MTQGIPLDRVFTHKTTTHETAIYWTTLGPSTSPPLIFIHGTPWSSFVWAAYAKSLAAHFKIYLFDHPGYGASPPRTPLTGAPTEPDVSLAGLAEAFADLYQAWGFGARQAPSPHVVAHDIGGIVALRAHLLHGCRYASLCAVDVVALRPFGSPFYRLIARNATVFAAVPGAVYEGMLRAYIAGAAYAPLAGEVADMLAAPWVGAGRQGQVGFVRQIAQADERHVAEVEGRYAEVGRAMPVKVVWGREDEWIPVAQAARLGEALGAREVVVVEDAGHLVMFDQPERLATELTLWLMGVTGL</sequence>
<dbReference type="InterPro" id="IPR029058">
    <property type="entry name" value="AB_hydrolase_fold"/>
</dbReference>
<dbReference type="EMBL" id="BLJY01000006">
    <property type="protein sequence ID" value="GFF16980.1"/>
    <property type="molecule type" value="Genomic_DNA"/>
</dbReference>
<accession>A0A5M3YYH1</accession>
<gene>
    <name evidence="1" type="ORF">ATEIFO6365_0006031700</name>
</gene>
<protein>
    <submittedName>
        <fullName evidence="1">Alpha/beta-hydrolase</fullName>
    </submittedName>
</protein>
<dbReference type="Proteomes" id="UP000452235">
    <property type="component" value="Unassembled WGS sequence"/>
</dbReference>
<keyword evidence="1" id="KW-0378">Hydrolase</keyword>
<dbReference type="SUPFAM" id="SSF53474">
    <property type="entry name" value="alpha/beta-Hydrolases"/>
    <property type="match status" value="1"/>
</dbReference>
<dbReference type="Pfam" id="PF12697">
    <property type="entry name" value="Abhydrolase_6"/>
    <property type="match status" value="1"/>
</dbReference>
<organism evidence="1 2">
    <name type="scientific">Aspergillus terreus</name>
    <dbReference type="NCBI Taxonomy" id="33178"/>
    <lineage>
        <taxon>Eukaryota</taxon>
        <taxon>Fungi</taxon>
        <taxon>Dikarya</taxon>
        <taxon>Ascomycota</taxon>
        <taxon>Pezizomycotina</taxon>
        <taxon>Eurotiomycetes</taxon>
        <taxon>Eurotiomycetidae</taxon>
        <taxon>Eurotiales</taxon>
        <taxon>Aspergillaceae</taxon>
        <taxon>Aspergillus</taxon>
        <taxon>Aspergillus subgen. Circumdati</taxon>
    </lineage>
</organism>
<evidence type="ECO:0000313" key="1">
    <source>
        <dbReference type="EMBL" id="GFF16980.1"/>
    </source>
</evidence>
<proteinExistence type="predicted"/>
<dbReference type="AlphaFoldDB" id="A0A5M3YYH1"/>
<evidence type="ECO:0000313" key="2">
    <source>
        <dbReference type="Proteomes" id="UP000452235"/>
    </source>
</evidence>
<dbReference type="PANTHER" id="PTHR43689">
    <property type="entry name" value="HYDROLASE"/>
    <property type="match status" value="1"/>
</dbReference>
<reference evidence="1 2" key="1">
    <citation type="submission" date="2020-01" db="EMBL/GenBank/DDBJ databases">
        <title>Aspergillus terreus IFO 6365 whole genome shotgun sequence.</title>
        <authorList>
            <person name="Kanamasa S."/>
            <person name="Takahashi H."/>
        </authorList>
    </citation>
    <scope>NUCLEOTIDE SEQUENCE [LARGE SCALE GENOMIC DNA]</scope>
    <source>
        <strain evidence="1 2">IFO 6365</strain>
    </source>
</reference>